<evidence type="ECO:0000256" key="1">
    <source>
        <dbReference type="SAM" id="Phobius"/>
    </source>
</evidence>
<dbReference type="InterPro" id="IPR019426">
    <property type="entry name" value="7TM_GPCR_serpentine_rcpt_Srv"/>
</dbReference>
<reference evidence="3" key="2">
    <citation type="journal article" date="2016" name="Sci. Rep.">
        <title>Dictyocaulus viviparus genome, variome and transcriptome elucidate lungworm biology and support future intervention.</title>
        <authorList>
            <person name="McNulty S.N."/>
            <person name="Strube C."/>
            <person name="Rosa B.A."/>
            <person name="Martin J.C."/>
            <person name="Tyagi R."/>
            <person name="Choi Y.J."/>
            <person name="Wang Q."/>
            <person name="Hallsworth Pepin K."/>
            <person name="Zhang X."/>
            <person name="Ozersky P."/>
            <person name="Wilson R.K."/>
            <person name="Sternberg P.W."/>
            <person name="Gasser R.B."/>
            <person name="Mitreva M."/>
        </authorList>
    </citation>
    <scope>NUCLEOTIDE SEQUENCE [LARGE SCALE GENOMIC DNA]</scope>
    <source>
        <strain evidence="3">HannoverDv2000</strain>
    </source>
</reference>
<dbReference type="Pfam" id="PF10323">
    <property type="entry name" value="7TM_GPCR_Srv"/>
    <property type="match status" value="1"/>
</dbReference>
<keyword evidence="1" id="KW-1133">Transmembrane helix</keyword>
<sequence>MADMLTSINYMFFVTVRSAHLLDDFFWRYQSYYIASWCFSQYFFSVVIRILGILFITVHRYATICCDGSTIEHYSPSFDLFCFLVILNEEANQY</sequence>
<name>A0A0D8XU24_DICVI</name>
<dbReference type="Proteomes" id="UP000053766">
    <property type="component" value="Unassembled WGS sequence"/>
</dbReference>
<reference evidence="2 3" key="1">
    <citation type="submission" date="2013-11" db="EMBL/GenBank/DDBJ databases">
        <title>Draft genome of the bovine lungworm Dictyocaulus viviparus.</title>
        <authorList>
            <person name="Mitreva M."/>
        </authorList>
    </citation>
    <scope>NUCLEOTIDE SEQUENCE [LARGE SCALE GENOMIC DNA]</scope>
    <source>
        <strain evidence="2 3">HannoverDv2000</strain>
    </source>
</reference>
<feature type="transmembrane region" description="Helical" evidence="1">
    <location>
        <begin position="32"/>
        <end position="56"/>
    </location>
</feature>
<evidence type="ECO:0000313" key="3">
    <source>
        <dbReference type="Proteomes" id="UP000053766"/>
    </source>
</evidence>
<keyword evidence="1" id="KW-0472">Membrane</keyword>
<proteinExistence type="predicted"/>
<dbReference type="OrthoDB" id="5868253at2759"/>
<keyword evidence="1" id="KW-0812">Transmembrane</keyword>
<gene>
    <name evidence="2" type="ORF">DICVIV_06698</name>
</gene>
<organism evidence="2 3">
    <name type="scientific">Dictyocaulus viviparus</name>
    <name type="common">Bovine lungworm</name>
    <dbReference type="NCBI Taxonomy" id="29172"/>
    <lineage>
        <taxon>Eukaryota</taxon>
        <taxon>Metazoa</taxon>
        <taxon>Ecdysozoa</taxon>
        <taxon>Nematoda</taxon>
        <taxon>Chromadorea</taxon>
        <taxon>Rhabditida</taxon>
        <taxon>Rhabditina</taxon>
        <taxon>Rhabditomorpha</taxon>
        <taxon>Strongyloidea</taxon>
        <taxon>Metastrongylidae</taxon>
        <taxon>Dictyocaulus</taxon>
    </lineage>
</organism>
<dbReference type="AlphaFoldDB" id="A0A0D8XU24"/>
<evidence type="ECO:0000313" key="2">
    <source>
        <dbReference type="EMBL" id="KJH47244.1"/>
    </source>
</evidence>
<dbReference type="EMBL" id="KN716316">
    <property type="protein sequence ID" value="KJH47244.1"/>
    <property type="molecule type" value="Genomic_DNA"/>
</dbReference>
<keyword evidence="3" id="KW-1185">Reference proteome</keyword>
<accession>A0A0D8XU24</accession>
<protein>
    <submittedName>
        <fullName evidence="2">Uncharacterized protein</fullName>
    </submittedName>
</protein>